<dbReference type="Proteomes" id="UP000597341">
    <property type="component" value="Unassembled WGS sequence"/>
</dbReference>
<proteinExistence type="predicted"/>
<evidence type="ECO:0000313" key="3">
    <source>
        <dbReference type="EMBL" id="GHE18087.1"/>
    </source>
</evidence>
<evidence type="ECO:0000259" key="2">
    <source>
        <dbReference type="Pfam" id="PF25077"/>
    </source>
</evidence>
<dbReference type="RefSeq" id="WP_229856519.1">
    <property type="nucleotide sequence ID" value="NZ_BNAD01000007.1"/>
</dbReference>
<dbReference type="InterPro" id="IPR056702">
    <property type="entry name" value="DUF7800"/>
</dbReference>
<dbReference type="Pfam" id="PF25077">
    <property type="entry name" value="DUF7800"/>
    <property type="match status" value="1"/>
</dbReference>
<evidence type="ECO:0000313" key="4">
    <source>
        <dbReference type="Proteomes" id="UP000597341"/>
    </source>
</evidence>
<dbReference type="Gene3D" id="3.60.21.70">
    <property type="entry name" value="PhoD-like phosphatase"/>
    <property type="match status" value="1"/>
</dbReference>
<dbReference type="InterPro" id="IPR018946">
    <property type="entry name" value="PhoD-like_MPP"/>
</dbReference>
<sequence>MSEHTGDHVDDHRADAEDRLRLGPLLRHVDETSAAVWVETEDAATVTVTRGEASASARTFLVHGHHYALVELDGLTPGTTEAYTVALDDDQVWPPAGSPYPPPVIATLEAGRPLHLAFGSCRTSVSHDEKGNRLHGVDALRAWALRVADQVAPADADDPDLATDRLPDLVLFLGDQVYADETTDAMRAFIESRRDIEEPPWTELQDYEEYAELYRLAWSDPANRWVLSTVPSAMIFDDHDIRDDWNTSLDWRTEMEATSWWHGRIVAGLASYWVYQHLGNMSPAERENDEIYTAVRAHRGHDEHDLGPLIDAFAARVDQEPQTYRWSYTRDFDTQARLVVVDSRAARQLDPDDRAMLDPDEAAWLDRQLRGDVDHLLVATSLPFLLARGLHHLEAFSEALAQGAWGERGGRIGEWMRQVVDLEHWGAFQNSFQELARQAMEVASGQRGRAPSTVTFLSGDVHHSYVSEARSAHGGPELTSTILQAVCSPIRNPLSRNMRFATAVLSYGVAGPVGRLASRSARVPDAPLTWTYAEGPWFDNNLAFLRINGPSLKMWWATGEVIDDHERPRLAKVASYELDDQGHPPPHDKVRERLVRGLRRRYRDKVKDRVRQR</sequence>
<protein>
    <submittedName>
        <fullName evidence="3">Metallophosphatase</fullName>
    </submittedName>
</protein>
<organism evidence="3 4">
    <name type="scientific">Nocardioides flavus</name>
    <name type="common">ex Wang et al. 2016</name>
    <dbReference type="NCBI Taxonomy" id="2058780"/>
    <lineage>
        <taxon>Bacteria</taxon>
        <taxon>Bacillati</taxon>
        <taxon>Actinomycetota</taxon>
        <taxon>Actinomycetes</taxon>
        <taxon>Propionibacteriales</taxon>
        <taxon>Nocardioidaceae</taxon>
        <taxon>Nocardioides</taxon>
    </lineage>
</organism>
<reference evidence="4" key="1">
    <citation type="journal article" date="2019" name="Int. J. Syst. Evol. Microbiol.">
        <title>The Global Catalogue of Microorganisms (GCM) 10K type strain sequencing project: providing services to taxonomists for standard genome sequencing and annotation.</title>
        <authorList>
            <consortium name="The Broad Institute Genomics Platform"/>
            <consortium name="The Broad Institute Genome Sequencing Center for Infectious Disease"/>
            <person name="Wu L."/>
            <person name="Ma J."/>
        </authorList>
    </citation>
    <scope>NUCLEOTIDE SEQUENCE [LARGE SCALE GENOMIC DNA]</scope>
    <source>
        <strain evidence="4">CGMCC 1.12791</strain>
    </source>
</reference>
<dbReference type="CDD" id="cd07389">
    <property type="entry name" value="MPP_PhoD"/>
    <property type="match status" value="1"/>
</dbReference>
<dbReference type="SUPFAM" id="SSF56300">
    <property type="entry name" value="Metallo-dependent phosphatases"/>
    <property type="match status" value="1"/>
</dbReference>
<accession>A0ABQ3HK76</accession>
<dbReference type="InterPro" id="IPR029052">
    <property type="entry name" value="Metallo-depent_PP-like"/>
</dbReference>
<name>A0ABQ3HK76_9ACTN</name>
<dbReference type="InterPro" id="IPR038607">
    <property type="entry name" value="PhoD-like_sf"/>
</dbReference>
<dbReference type="EMBL" id="BNAD01000007">
    <property type="protein sequence ID" value="GHE18087.1"/>
    <property type="molecule type" value="Genomic_DNA"/>
</dbReference>
<feature type="domain" description="PhoD-like phosphatase metallophosphatase" evidence="1">
    <location>
        <begin position="165"/>
        <end position="489"/>
    </location>
</feature>
<comment type="caution">
    <text evidence="3">The sequence shown here is derived from an EMBL/GenBank/DDBJ whole genome shotgun (WGS) entry which is preliminary data.</text>
</comment>
<dbReference type="Pfam" id="PF09423">
    <property type="entry name" value="PhoD"/>
    <property type="match status" value="1"/>
</dbReference>
<gene>
    <name evidence="3" type="ORF">GCM10011376_26970</name>
</gene>
<dbReference type="PANTHER" id="PTHR37031">
    <property type="entry name" value="METALLOPHOSPHATASE BINDING DOMAIN PROTEIN"/>
    <property type="match status" value="1"/>
</dbReference>
<keyword evidence="4" id="KW-1185">Reference proteome</keyword>
<evidence type="ECO:0000259" key="1">
    <source>
        <dbReference type="Pfam" id="PF09423"/>
    </source>
</evidence>
<dbReference type="PANTHER" id="PTHR37031:SF2">
    <property type="entry name" value="PHOD-LIKE PHOSPHATASE METALLOPHOSPHATASE DOMAIN-CONTAINING PROTEIN"/>
    <property type="match status" value="1"/>
</dbReference>
<feature type="domain" description="DUF7800" evidence="2">
    <location>
        <begin position="18"/>
        <end position="105"/>
    </location>
</feature>